<dbReference type="Proteomes" id="UP001221558">
    <property type="component" value="Chromosome"/>
</dbReference>
<keyword evidence="5 11" id="KW-0732">Signal</keyword>
<dbReference type="InterPro" id="IPR037066">
    <property type="entry name" value="Plug_dom_sf"/>
</dbReference>
<dbReference type="Pfam" id="PF00593">
    <property type="entry name" value="TonB_dep_Rec_b-barrel"/>
    <property type="match status" value="1"/>
</dbReference>
<dbReference type="Gene3D" id="2.60.40.1120">
    <property type="entry name" value="Carboxypeptidase-like, regulatory domain"/>
    <property type="match status" value="1"/>
</dbReference>
<evidence type="ECO:0000259" key="13">
    <source>
        <dbReference type="Pfam" id="PF07715"/>
    </source>
</evidence>
<evidence type="ECO:0000256" key="6">
    <source>
        <dbReference type="ARBA" id="ARBA00023077"/>
    </source>
</evidence>
<feature type="domain" description="TonB-dependent receptor-like beta-barrel" evidence="12">
    <location>
        <begin position="462"/>
        <end position="918"/>
    </location>
</feature>
<dbReference type="EMBL" id="CP117880">
    <property type="protein sequence ID" value="WDF68647.1"/>
    <property type="molecule type" value="Genomic_DNA"/>
</dbReference>
<evidence type="ECO:0000313" key="15">
    <source>
        <dbReference type="Proteomes" id="UP001221558"/>
    </source>
</evidence>
<dbReference type="RefSeq" id="WP_274267380.1">
    <property type="nucleotide sequence ID" value="NZ_CP117880.1"/>
</dbReference>
<evidence type="ECO:0000313" key="14">
    <source>
        <dbReference type="EMBL" id="WDF68647.1"/>
    </source>
</evidence>
<dbReference type="SUPFAM" id="SSF56935">
    <property type="entry name" value="Porins"/>
    <property type="match status" value="1"/>
</dbReference>
<keyword evidence="15" id="KW-1185">Reference proteome</keyword>
<protein>
    <submittedName>
        <fullName evidence="14">SusC/RagA family TonB-linked outer membrane protein</fullName>
    </submittedName>
</protein>
<dbReference type="SUPFAM" id="SSF49464">
    <property type="entry name" value="Carboxypeptidase regulatory domain-like"/>
    <property type="match status" value="1"/>
</dbReference>
<dbReference type="Pfam" id="PF13715">
    <property type="entry name" value="CarbopepD_reg_2"/>
    <property type="match status" value="1"/>
</dbReference>
<dbReference type="Gene3D" id="2.40.170.20">
    <property type="entry name" value="TonB-dependent receptor, beta-barrel domain"/>
    <property type="match status" value="1"/>
</dbReference>
<proteinExistence type="inferred from homology"/>
<keyword evidence="6 10" id="KW-0798">TonB box</keyword>
<dbReference type="Gene3D" id="2.170.130.10">
    <property type="entry name" value="TonB-dependent receptor, plug domain"/>
    <property type="match status" value="1"/>
</dbReference>
<keyword evidence="2 9" id="KW-0813">Transport</keyword>
<feature type="domain" description="TonB-dependent receptor plug" evidence="13">
    <location>
        <begin position="124"/>
        <end position="223"/>
    </location>
</feature>
<evidence type="ECO:0000256" key="10">
    <source>
        <dbReference type="RuleBase" id="RU003357"/>
    </source>
</evidence>
<dbReference type="PROSITE" id="PS01156">
    <property type="entry name" value="TONB_DEPENDENT_REC_2"/>
    <property type="match status" value="1"/>
</dbReference>
<evidence type="ECO:0000259" key="12">
    <source>
        <dbReference type="Pfam" id="PF00593"/>
    </source>
</evidence>
<dbReference type="Pfam" id="PF07715">
    <property type="entry name" value="Plug"/>
    <property type="match status" value="1"/>
</dbReference>
<dbReference type="PROSITE" id="PS52016">
    <property type="entry name" value="TONB_DEPENDENT_REC_3"/>
    <property type="match status" value="1"/>
</dbReference>
<keyword evidence="8 9" id="KW-0998">Cell outer membrane</keyword>
<evidence type="ECO:0000256" key="4">
    <source>
        <dbReference type="ARBA" id="ARBA00022692"/>
    </source>
</evidence>
<comment type="subcellular location">
    <subcellularLocation>
        <location evidence="1 9">Cell outer membrane</location>
        <topology evidence="1 9">Multi-pass membrane protein</topology>
    </subcellularLocation>
</comment>
<keyword evidence="3 9" id="KW-1134">Transmembrane beta strand</keyword>
<evidence type="ECO:0000256" key="1">
    <source>
        <dbReference type="ARBA" id="ARBA00004571"/>
    </source>
</evidence>
<dbReference type="InterPro" id="IPR010917">
    <property type="entry name" value="TonB_rcpt_CS"/>
</dbReference>
<evidence type="ECO:0000256" key="5">
    <source>
        <dbReference type="ARBA" id="ARBA00022729"/>
    </source>
</evidence>
<keyword evidence="7 9" id="KW-0472">Membrane</keyword>
<dbReference type="InterPro" id="IPR023996">
    <property type="entry name" value="TonB-dep_OMP_SusC/RagA"/>
</dbReference>
<name>A0ABY7WG95_9SPHI</name>
<keyword evidence="4 9" id="KW-0812">Transmembrane</keyword>
<evidence type="ECO:0000256" key="3">
    <source>
        <dbReference type="ARBA" id="ARBA00022452"/>
    </source>
</evidence>
<dbReference type="InterPro" id="IPR012910">
    <property type="entry name" value="Plug_dom"/>
</dbReference>
<evidence type="ECO:0000256" key="9">
    <source>
        <dbReference type="PROSITE-ProRule" id="PRU01360"/>
    </source>
</evidence>
<dbReference type="InterPro" id="IPR008969">
    <property type="entry name" value="CarboxyPept-like_regulatory"/>
</dbReference>
<evidence type="ECO:0000256" key="7">
    <source>
        <dbReference type="ARBA" id="ARBA00023136"/>
    </source>
</evidence>
<dbReference type="InterPro" id="IPR036942">
    <property type="entry name" value="Beta-barrel_TonB_sf"/>
</dbReference>
<feature type="chain" id="PRO_5047077002" evidence="11">
    <location>
        <begin position="31"/>
        <end position="1112"/>
    </location>
</feature>
<comment type="similarity">
    <text evidence="9 10">Belongs to the TonB-dependent receptor family.</text>
</comment>
<dbReference type="InterPro" id="IPR000531">
    <property type="entry name" value="Beta-barrel_TonB"/>
</dbReference>
<gene>
    <name evidence="14" type="ORF">PQ465_20420</name>
</gene>
<dbReference type="NCBIfam" id="TIGR04056">
    <property type="entry name" value="OMP_RagA_SusC"/>
    <property type="match status" value="1"/>
</dbReference>
<evidence type="ECO:0000256" key="2">
    <source>
        <dbReference type="ARBA" id="ARBA00022448"/>
    </source>
</evidence>
<feature type="signal peptide" evidence="11">
    <location>
        <begin position="1"/>
        <end position="30"/>
    </location>
</feature>
<sequence length="1112" mass="123381">MMKPKGLLTKKRCCWLLLLLLMSNFQLVSAQTFQLKGKVVDEYDNPISGATIIDFSTKRNTASGAAGEFSLVVQDSTVISVKALGYVSQTVDVKHAQITVRMIAEENQLGEVVVTAMGIKREAKKLGYSIQEVKGDEVNKVRDANPMNAMAGKVAGLTVGASTEMLGRPEIVLRGSKDLLFVVDGIPINSDTWNISPDDIESYSILKGPNAAALYGSRGINGAIVMTTKKGKASNLSGNAWSIDFNSTNQLENSFIVLPESQSEYGRGTGFVYAYGNRLYDNNQRLPTWGPKLEGQLIQQYDSPWDEATQTRGTSPWISRGAKNYENFVQTGLLSTNNLAFSRAGEEYDMRISYSHTYQKGIYPNTKFNSDNFNINSGFDITSKLRVDGNLNLNLQYTPNIPDVSYGPNSYAYLFRVYGSADFDVRDLEDIYRGPQGIPDQMQYAHEYGRVNSPWFMAKEWLRGHDKTDIYGNLNLTYKINDDIRLLARTQITTWQQLRSEKVPPSTNLNGYVQWYSFGWFGDYREDQRRLFENNTDVTLNFDKKIGDWSVSALAGGALRTFSFHSNWTTTRGLVIPKLYNFSNSKNAVLDYNYNANMLVYSGFYSFDLGYKTYINLNTTGRVDNLSTLPKNNNTFFYPSVSLSTVLNDYIDMPKAINMLKLRTSIAEVKGGLTSPTIKSAITAITGVDLTSPGRGVLGYGQDLQTVYDGPSYANQDAYTVFSHYGGIPAVDFSNTIANPNLKPYSRLSYEAGVDLLMLNGRFGLDATYFRTINGPQIYALHVAPSTGYDSRNINGITTLNQGFEIAVHAVPIKKQHFTWDIKVNWSTFRETLKAIYAGEDVLTMNGHNYVVGERLDAVYGKKLARDGEGNIIHRAGLLYPTPTGISQNGLLGHLNPDFTFGIYNNFRYKTWSLGFQFDGRIGGSIFDFAYAQAMNAGTAIETVQGAMGEARNKEWESLRDNGKVEPHYVGQGVKIVAGTPIFEQGEIVNMQDLTFAPNDVPVSLQSYITGSNGLSGNTEYFMIDRSFAKLREVSISYSLPTKLLGKGVIRAASFSIVGRNLLYFAARKDMDLDSFASGFNSSDRTASGSQGSVGLQSAVPRRFGFNINLSF</sequence>
<dbReference type="InterPro" id="IPR039426">
    <property type="entry name" value="TonB-dep_rcpt-like"/>
</dbReference>
<organism evidence="14 15">
    <name type="scientific">Sphingobacterium oryzagri</name>
    <dbReference type="NCBI Taxonomy" id="3025669"/>
    <lineage>
        <taxon>Bacteria</taxon>
        <taxon>Pseudomonadati</taxon>
        <taxon>Bacteroidota</taxon>
        <taxon>Sphingobacteriia</taxon>
        <taxon>Sphingobacteriales</taxon>
        <taxon>Sphingobacteriaceae</taxon>
        <taxon>Sphingobacterium</taxon>
    </lineage>
</organism>
<reference evidence="14 15" key="1">
    <citation type="submission" date="2023-02" db="EMBL/GenBank/DDBJ databases">
        <title>Genome sequence of Sphingobacterium sp. KACC 22765.</title>
        <authorList>
            <person name="Kim S."/>
            <person name="Heo J."/>
            <person name="Kwon S.-W."/>
        </authorList>
    </citation>
    <scope>NUCLEOTIDE SEQUENCE [LARGE SCALE GENOMIC DNA]</scope>
    <source>
        <strain evidence="14 15">KACC 22765</strain>
    </source>
</reference>
<evidence type="ECO:0000256" key="8">
    <source>
        <dbReference type="ARBA" id="ARBA00023237"/>
    </source>
</evidence>
<evidence type="ECO:0000256" key="11">
    <source>
        <dbReference type="SAM" id="SignalP"/>
    </source>
</evidence>
<accession>A0ABY7WG95</accession>